<feature type="compositionally biased region" description="Polar residues" evidence="1">
    <location>
        <begin position="1"/>
        <end position="15"/>
    </location>
</feature>
<keyword evidence="3" id="KW-1185">Reference proteome</keyword>
<keyword evidence="2" id="KW-0648">Protein biosynthesis</keyword>
<dbReference type="GO" id="GO:0032784">
    <property type="term" value="P:regulation of DNA-templated transcription elongation"/>
    <property type="evidence" value="ECO:0007669"/>
    <property type="project" value="InterPro"/>
</dbReference>
<dbReference type="Proteomes" id="UP000477386">
    <property type="component" value="Unassembled WGS sequence"/>
</dbReference>
<dbReference type="EMBL" id="JAAGNZ010000001">
    <property type="protein sequence ID" value="NEU66064.1"/>
    <property type="molecule type" value="Genomic_DNA"/>
</dbReference>
<evidence type="ECO:0000256" key="1">
    <source>
        <dbReference type="SAM" id="MobiDB-lite"/>
    </source>
</evidence>
<dbReference type="SUPFAM" id="SSF54534">
    <property type="entry name" value="FKBP-like"/>
    <property type="match status" value="1"/>
</dbReference>
<reference evidence="2 3" key="1">
    <citation type="submission" date="2020-02" db="EMBL/GenBank/DDBJ databases">
        <title>Draft genome sequence of two Spirosoma agri KCTC 52727 and Spirosoma terrae KCTC 52035.</title>
        <authorList>
            <person name="Rojas J."/>
            <person name="Ambika Manirajan B."/>
            <person name="Ratering S."/>
            <person name="Suarez C."/>
            <person name="Schnell S."/>
        </authorList>
    </citation>
    <scope>NUCLEOTIDE SEQUENCE [LARGE SCALE GENOMIC DNA]</scope>
    <source>
        <strain evidence="2 3">KCTC 52727</strain>
    </source>
</reference>
<keyword evidence="2" id="KW-0251">Elongation factor</keyword>
<proteinExistence type="predicted"/>
<dbReference type="InterPro" id="IPR036953">
    <property type="entry name" value="GreA/GreB_C_sf"/>
</dbReference>
<dbReference type="GO" id="GO:0003677">
    <property type="term" value="F:DNA binding"/>
    <property type="evidence" value="ECO:0007669"/>
    <property type="project" value="InterPro"/>
</dbReference>
<comment type="caution">
    <text evidence="2">The sequence shown here is derived from an EMBL/GenBank/DDBJ whole genome shotgun (WGS) entry which is preliminary data.</text>
</comment>
<gene>
    <name evidence="2" type="ORF">GK091_04160</name>
</gene>
<evidence type="ECO:0000313" key="2">
    <source>
        <dbReference type="EMBL" id="NEU66064.1"/>
    </source>
</evidence>
<feature type="region of interest" description="Disordered" evidence="1">
    <location>
        <begin position="1"/>
        <end position="22"/>
    </location>
</feature>
<organism evidence="2 3">
    <name type="scientific">Spirosoma agri</name>
    <dbReference type="NCBI Taxonomy" id="1987381"/>
    <lineage>
        <taxon>Bacteria</taxon>
        <taxon>Pseudomonadati</taxon>
        <taxon>Bacteroidota</taxon>
        <taxon>Cytophagia</taxon>
        <taxon>Cytophagales</taxon>
        <taxon>Cytophagaceae</taxon>
        <taxon>Spirosoma</taxon>
    </lineage>
</organism>
<accession>A0A6M0ICX5</accession>
<protein>
    <submittedName>
        <fullName evidence="2">GreA/GreB family elongation factor</fullName>
    </submittedName>
</protein>
<dbReference type="Gene3D" id="3.10.50.30">
    <property type="entry name" value="Transcription elongation factor, GreA/GreB, C-terminal domain"/>
    <property type="match status" value="1"/>
</dbReference>
<dbReference type="AlphaFoldDB" id="A0A6M0ICX5"/>
<sequence>MEAAQESANSESKSSAGDKYETGRAMAQIERDRYAHQLDVALAVEQELTRINSEKEYTVVQPGSLVTTNRGMFFISISAGKLNIDGKDVFAISPASPIGSALAGRRAGETVLFNKLVYEILSVA</sequence>
<name>A0A6M0ICX5_9BACT</name>
<dbReference type="GO" id="GO:0003746">
    <property type="term" value="F:translation elongation factor activity"/>
    <property type="evidence" value="ECO:0007669"/>
    <property type="project" value="UniProtKB-KW"/>
</dbReference>
<evidence type="ECO:0000313" key="3">
    <source>
        <dbReference type="Proteomes" id="UP000477386"/>
    </source>
</evidence>